<evidence type="ECO:0000313" key="3">
    <source>
        <dbReference type="Proteomes" id="UP000664940"/>
    </source>
</evidence>
<feature type="transmembrane region" description="Helical" evidence="1">
    <location>
        <begin position="84"/>
        <end position="101"/>
    </location>
</feature>
<accession>A0A834DLB3</accession>
<keyword evidence="1" id="KW-1133">Transmembrane helix</keyword>
<keyword evidence="1" id="KW-0812">Transmembrane</keyword>
<organism evidence="2 3">
    <name type="scientific">Phyllostomus discolor</name>
    <name type="common">pale spear-nosed bat</name>
    <dbReference type="NCBI Taxonomy" id="89673"/>
    <lineage>
        <taxon>Eukaryota</taxon>
        <taxon>Metazoa</taxon>
        <taxon>Chordata</taxon>
        <taxon>Craniata</taxon>
        <taxon>Vertebrata</taxon>
        <taxon>Euteleostomi</taxon>
        <taxon>Mammalia</taxon>
        <taxon>Eutheria</taxon>
        <taxon>Laurasiatheria</taxon>
        <taxon>Chiroptera</taxon>
        <taxon>Yangochiroptera</taxon>
        <taxon>Phyllostomidae</taxon>
        <taxon>Phyllostominae</taxon>
        <taxon>Phyllostomus</taxon>
    </lineage>
</organism>
<feature type="transmembrane region" description="Helical" evidence="1">
    <location>
        <begin position="57"/>
        <end position="78"/>
    </location>
</feature>
<evidence type="ECO:0000256" key="1">
    <source>
        <dbReference type="SAM" id="Phobius"/>
    </source>
</evidence>
<comment type="caution">
    <text evidence="2">The sequence shown here is derived from an EMBL/GenBank/DDBJ whole genome shotgun (WGS) entry which is preliminary data.</text>
</comment>
<name>A0A834DLB3_9CHIR</name>
<keyword evidence="1" id="KW-0472">Membrane</keyword>
<dbReference type="EMBL" id="JABVXQ010000012">
    <property type="protein sequence ID" value="KAF6084386.1"/>
    <property type="molecule type" value="Genomic_DNA"/>
</dbReference>
<proteinExistence type="predicted"/>
<gene>
    <name evidence="2" type="ORF">HJG60_008648</name>
</gene>
<reference evidence="2 3" key="1">
    <citation type="journal article" date="2020" name="Nature">
        <title>Six reference-quality genomes reveal evolution of bat adaptations.</title>
        <authorList>
            <person name="Jebb D."/>
            <person name="Huang Z."/>
            <person name="Pippel M."/>
            <person name="Hughes G.M."/>
            <person name="Lavrichenko K."/>
            <person name="Devanna P."/>
            <person name="Winkler S."/>
            <person name="Jermiin L.S."/>
            <person name="Skirmuntt E.C."/>
            <person name="Katzourakis A."/>
            <person name="Burkitt-Gray L."/>
            <person name="Ray D.A."/>
            <person name="Sullivan K.A.M."/>
            <person name="Roscito J.G."/>
            <person name="Kirilenko B.M."/>
            <person name="Davalos L.M."/>
            <person name="Corthals A.P."/>
            <person name="Power M.L."/>
            <person name="Jones G."/>
            <person name="Ransome R.D."/>
            <person name="Dechmann D.K.N."/>
            <person name="Locatelli A.G."/>
            <person name="Puechmaille S.J."/>
            <person name="Fedrigo O."/>
            <person name="Jarvis E.D."/>
            <person name="Hiller M."/>
            <person name="Vernes S.C."/>
            <person name="Myers E.W."/>
            <person name="Teeling E.C."/>
        </authorList>
    </citation>
    <scope>NUCLEOTIDE SEQUENCE [LARGE SCALE GENOMIC DNA]</scope>
    <source>
        <strain evidence="2">Bat1K_MPI-CBG_1</strain>
    </source>
</reference>
<protein>
    <submittedName>
        <fullName evidence="2">Uncharacterized protein</fullName>
    </submittedName>
</protein>
<sequence>MSHYKQGISWGPSMGLLNGHDIMGVFSCTLCADKSWKIVDWLTKLFKPKFSSIDTKFGLASLFTFSWCSLFLHILSVVGVKPHFVLIVFFFVKILFIYLFIEKGREGQREGEKYRCMVASWVPPTGDLACNPGMCPDWESNQ</sequence>
<dbReference type="AlphaFoldDB" id="A0A834DLB3"/>
<evidence type="ECO:0000313" key="2">
    <source>
        <dbReference type="EMBL" id="KAF6084386.1"/>
    </source>
</evidence>
<dbReference type="Proteomes" id="UP000664940">
    <property type="component" value="Unassembled WGS sequence"/>
</dbReference>